<dbReference type="GO" id="GO:0006826">
    <property type="term" value="P:iron ion transport"/>
    <property type="evidence" value="ECO:0007669"/>
    <property type="project" value="UniProtKB-KW"/>
</dbReference>
<dbReference type="SUPFAM" id="SSF56935">
    <property type="entry name" value="Porins"/>
    <property type="match status" value="1"/>
</dbReference>
<name>A0A2G9C6X9_9BURK</name>
<feature type="domain" description="TonB-dependent receptor plug" evidence="15">
    <location>
        <begin position="43"/>
        <end position="149"/>
    </location>
</feature>
<gene>
    <name evidence="16" type="ORF">CS062_16155</name>
</gene>
<keyword evidence="10 11" id="KW-0998">Cell outer membrane</keyword>
<evidence type="ECO:0000256" key="11">
    <source>
        <dbReference type="PROSITE-ProRule" id="PRU01360"/>
    </source>
</evidence>
<dbReference type="InterPro" id="IPR012910">
    <property type="entry name" value="Plug_dom"/>
</dbReference>
<dbReference type="GO" id="GO:0009279">
    <property type="term" value="C:cell outer membrane"/>
    <property type="evidence" value="ECO:0007669"/>
    <property type="project" value="UniProtKB-SubCell"/>
</dbReference>
<accession>A0A2G9C6X9</accession>
<keyword evidence="7" id="KW-0406">Ion transport</keyword>
<dbReference type="PANTHER" id="PTHR32552:SF81">
    <property type="entry name" value="TONB-DEPENDENT OUTER MEMBRANE RECEPTOR"/>
    <property type="match status" value="1"/>
</dbReference>
<feature type="region of interest" description="Disordered" evidence="13">
    <location>
        <begin position="1"/>
        <end position="29"/>
    </location>
</feature>
<dbReference type="InterPro" id="IPR039426">
    <property type="entry name" value="TonB-dep_rcpt-like"/>
</dbReference>
<keyword evidence="3 11" id="KW-1134">Transmembrane beta strand</keyword>
<feature type="domain" description="TonB-dependent receptor-like beta-barrel" evidence="14">
    <location>
        <begin position="575"/>
        <end position="836"/>
    </location>
</feature>
<dbReference type="PANTHER" id="PTHR32552">
    <property type="entry name" value="FERRICHROME IRON RECEPTOR-RELATED"/>
    <property type="match status" value="1"/>
</dbReference>
<keyword evidence="5 11" id="KW-0812">Transmembrane</keyword>
<sequence>MAQATPDAPRADEQPATKEKQATPDSGRLETVTVTSNRRLETAQKVSGVVQSVSGDQLRKDGITEVRQLQAAVPGLSIANQEGNVEIFIRGVGSANNTELGDPGAAPHLNGVYIPRPRGLGLMFYDLERVEVNKGPQGTLYGRNALAGTLNIITAQPRLNEFSGYAQGEVSNRSGHGAEAAVNVPIGSQAAIRIAGYQSTKDYGFTNVSTDPVASQLKPAGQENNRALRLSARWEPTEALRFSVVADTGRERGTGYPGANIFSAVTASGLRAEDLDLRRVVYRGAQGDMRNDLWGVLGKVEADLGPVSAEFNASRRSVDFWQRNGQSDGIDWPGRDLTAVNYDNYSTQYWQTLSKSNVYELVLRSNDGQSPLQWTTGVFHFKEKQGVGYLSLADAGCCYWGSEFTMPDVRGKSTAAYIDATFKVAPDWRALAGFRRTKESKSRYGVGGNLGVVLGGENYDCCYATRWGTDGFQPALLSRPNFDMSKVTTDAQRAQFILQTFLTPGRRDLVGQQLGPVADGSNPNGACIDRPDVNGNGRLSCPRTNPATTNGGFSYLSAWDLPTQQYGASSAQYNDFRIGVEHDLGRDAMVYAKFSTGHKAGGFNDTFATSPIPEVYGPEKLSVLEVGSRNVIELMGRRSVVNLSAFYYDYKNQVFQDLSCIKVNTEVTPNTCNGYSLVNRNIGASRLYGLEGELRMPLPAGFSLDLNAVLLQTRIRSAVVADARAIDYGQGGKAPQLSLAGNELPLASKVNVSARLQQAFTLGPGKLDWQALLSYRSSYYLTQYNELDVVTLAGARTSAQAAGFPDRQKGYATLNLGLGYTLDRYRIEAFAANVTNEQASTKALVGSSLNVRFLNDARSYGLRVRANF</sequence>
<evidence type="ECO:0000256" key="9">
    <source>
        <dbReference type="ARBA" id="ARBA00023136"/>
    </source>
</evidence>
<evidence type="ECO:0000313" key="16">
    <source>
        <dbReference type="EMBL" id="PIM52176.1"/>
    </source>
</evidence>
<dbReference type="InterPro" id="IPR036942">
    <property type="entry name" value="Beta-barrel_TonB_sf"/>
</dbReference>
<feature type="compositionally biased region" description="Basic and acidic residues" evidence="13">
    <location>
        <begin position="9"/>
        <end position="22"/>
    </location>
</feature>
<evidence type="ECO:0000259" key="14">
    <source>
        <dbReference type="Pfam" id="PF00593"/>
    </source>
</evidence>
<dbReference type="Gene3D" id="2.40.170.20">
    <property type="entry name" value="TonB-dependent receptor, beta-barrel domain"/>
    <property type="match status" value="2"/>
</dbReference>
<protein>
    <submittedName>
        <fullName evidence="16">TonB-dependent receptor</fullName>
    </submittedName>
</protein>
<keyword evidence="8 12" id="KW-0798">TonB box</keyword>
<organism evidence="16 17">
    <name type="scientific">Roseateles chitinivorans</name>
    <dbReference type="NCBI Taxonomy" id="2917965"/>
    <lineage>
        <taxon>Bacteria</taxon>
        <taxon>Pseudomonadati</taxon>
        <taxon>Pseudomonadota</taxon>
        <taxon>Betaproteobacteria</taxon>
        <taxon>Burkholderiales</taxon>
        <taxon>Sphaerotilaceae</taxon>
        <taxon>Roseateles</taxon>
    </lineage>
</organism>
<evidence type="ECO:0000259" key="15">
    <source>
        <dbReference type="Pfam" id="PF07715"/>
    </source>
</evidence>
<reference evidence="16 17" key="1">
    <citation type="submission" date="2017-11" db="EMBL/GenBank/DDBJ databases">
        <title>Draft genome sequence of Mitsuaria sp. HWN-4.</title>
        <authorList>
            <person name="Gundlapally S.R."/>
        </authorList>
    </citation>
    <scope>NUCLEOTIDE SEQUENCE [LARGE SCALE GENOMIC DNA]</scope>
    <source>
        <strain evidence="16 17">HWN-4</strain>
    </source>
</reference>
<keyword evidence="17" id="KW-1185">Reference proteome</keyword>
<dbReference type="EMBL" id="PEOG01000044">
    <property type="protein sequence ID" value="PIM52176.1"/>
    <property type="molecule type" value="Genomic_DNA"/>
</dbReference>
<evidence type="ECO:0000256" key="12">
    <source>
        <dbReference type="RuleBase" id="RU003357"/>
    </source>
</evidence>
<evidence type="ECO:0000256" key="10">
    <source>
        <dbReference type="ARBA" id="ARBA00023237"/>
    </source>
</evidence>
<dbReference type="Pfam" id="PF07715">
    <property type="entry name" value="Plug"/>
    <property type="match status" value="1"/>
</dbReference>
<keyword evidence="9 11" id="KW-0472">Membrane</keyword>
<keyword evidence="2 11" id="KW-0813">Transport</keyword>
<keyword evidence="16" id="KW-0675">Receptor</keyword>
<keyword evidence="6" id="KW-0408">Iron</keyword>
<evidence type="ECO:0000256" key="13">
    <source>
        <dbReference type="SAM" id="MobiDB-lite"/>
    </source>
</evidence>
<keyword evidence="4" id="KW-0410">Iron transport</keyword>
<dbReference type="Pfam" id="PF00593">
    <property type="entry name" value="TonB_dep_Rec_b-barrel"/>
    <property type="match status" value="1"/>
</dbReference>
<dbReference type="OrthoDB" id="8538693at2"/>
<dbReference type="PROSITE" id="PS52016">
    <property type="entry name" value="TONB_DEPENDENT_REC_3"/>
    <property type="match status" value="1"/>
</dbReference>
<comment type="caution">
    <text evidence="16">The sequence shown here is derived from an EMBL/GenBank/DDBJ whole genome shotgun (WGS) entry which is preliminary data.</text>
</comment>
<evidence type="ECO:0000256" key="7">
    <source>
        <dbReference type="ARBA" id="ARBA00023065"/>
    </source>
</evidence>
<comment type="similarity">
    <text evidence="11 12">Belongs to the TonB-dependent receptor family.</text>
</comment>
<evidence type="ECO:0000256" key="5">
    <source>
        <dbReference type="ARBA" id="ARBA00022692"/>
    </source>
</evidence>
<dbReference type="Proteomes" id="UP000231501">
    <property type="component" value="Unassembled WGS sequence"/>
</dbReference>
<dbReference type="InterPro" id="IPR000531">
    <property type="entry name" value="Beta-barrel_TonB"/>
</dbReference>
<proteinExistence type="inferred from homology"/>
<dbReference type="AlphaFoldDB" id="A0A2G9C6X9"/>
<evidence type="ECO:0000256" key="2">
    <source>
        <dbReference type="ARBA" id="ARBA00022448"/>
    </source>
</evidence>
<evidence type="ECO:0000256" key="1">
    <source>
        <dbReference type="ARBA" id="ARBA00004571"/>
    </source>
</evidence>
<evidence type="ECO:0000256" key="4">
    <source>
        <dbReference type="ARBA" id="ARBA00022496"/>
    </source>
</evidence>
<evidence type="ECO:0000256" key="6">
    <source>
        <dbReference type="ARBA" id="ARBA00023004"/>
    </source>
</evidence>
<comment type="subcellular location">
    <subcellularLocation>
        <location evidence="1 11">Cell outer membrane</location>
        <topology evidence="1 11">Multi-pass membrane protein</topology>
    </subcellularLocation>
</comment>
<evidence type="ECO:0000256" key="8">
    <source>
        <dbReference type="ARBA" id="ARBA00023077"/>
    </source>
</evidence>
<evidence type="ECO:0000256" key="3">
    <source>
        <dbReference type="ARBA" id="ARBA00022452"/>
    </source>
</evidence>
<evidence type="ECO:0000313" key="17">
    <source>
        <dbReference type="Proteomes" id="UP000231501"/>
    </source>
</evidence>